<reference evidence="1 2" key="1">
    <citation type="submission" date="2015-05" db="EMBL/GenBank/DDBJ databases">
        <title>Genome sequencing and analysis of members of genus Stenotrophomonas.</title>
        <authorList>
            <person name="Patil P.P."/>
            <person name="Midha S."/>
            <person name="Patil P.B."/>
        </authorList>
    </citation>
    <scope>NUCLEOTIDE SEQUENCE [LARGE SCALE GENOMIC DNA]</scope>
    <source>
        <strain evidence="1 2">DSM 21508</strain>
    </source>
</reference>
<dbReference type="InterPro" id="IPR003749">
    <property type="entry name" value="ThiS/MoaD-like"/>
</dbReference>
<proteinExistence type="predicted"/>
<dbReference type="CDD" id="cd00565">
    <property type="entry name" value="Ubl_ThiS"/>
    <property type="match status" value="1"/>
</dbReference>
<gene>
    <name evidence="1" type="ORF">ABB28_16080</name>
</gene>
<dbReference type="PANTHER" id="PTHR34472:SF1">
    <property type="entry name" value="SULFUR CARRIER PROTEIN THIS"/>
    <property type="match status" value="1"/>
</dbReference>
<dbReference type="RefSeq" id="WP_057687376.1">
    <property type="nucleotide sequence ID" value="NZ_LDJK01000087.1"/>
</dbReference>
<dbReference type="InterPro" id="IPR010035">
    <property type="entry name" value="Thi_S"/>
</dbReference>
<evidence type="ECO:0000313" key="1">
    <source>
        <dbReference type="EMBL" id="KRG68744.1"/>
    </source>
</evidence>
<sequence length="66" mass="7102">MNIQLNGQARTLAPGATVQDLLQYEQLLERRVAVEVNSEIITRSLHATHVLADGDVVEIVHALGGG</sequence>
<keyword evidence="2" id="KW-1185">Reference proteome</keyword>
<dbReference type="PANTHER" id="PTHR34472">
    <property type="entry name" value="SULFUR CARRIER PROTEIN THIS"/>
    <property type="match status" value="1"/>
</dbReference>
<accession>A0A0R0CUX7</accession>
<dbReference type="Proteomes" id="UP000051386">
    <property type="component" value="Unassembled WGS sequence"/>
</dbReference>
<dbReference type="AlphaFoldDB" id="A0A0R0CUX7"/>
<dbReference type="InterPro" id="IPR012675">
    <property type="entry name" value="Beta-grasp_dom_sf"/>
</dbReference>
<protein>
    <submittedName>
        <fullName evidence="1">Thiamine biosynthesis protein ThiS</fullName>
    </submittedName>
</protein>
<dbReference type="Pfam" id="PF02597">
    <property type="entry name" value="ThiS"/>
    <property type="match status" value="1"/>
</dbReference>
<dbReference type="Gene3D" id="3.10.20.30">
    <property type="match status" value="1"/>
</dbReference>
<dbReference type="InterPro" id="IPR016155">
    <property type="entry name" value="Mopterin_synth/thiamin_S_b"/>
</dbReference>
<dbReference type="EMBL" id="LDJK01000087">
    <property type="protein sequence ID" value="KRG68744.1"/>
    <property type="molecule type" value="Genomic_DNA"/>
</dbReference>
<dbReference type="PATRIC" id="fig|517011.3.peg.3404"/>
<name>A0A0R0CUX7_9GAMM</name>
<evidence type="ECO:0000313" key="2">
    <source>
        <dbReference type="Proteomes" id="UP000051386"/>
    </source>
</evidence>
<organism evidence="1 2">
    <name type="scientific">Stenotrophomonas chelatiphaga</name>
    <dbReference type="NCBI Taxonomy" id="517011"/>
    <lineage>
        <taxon>Bacteria</taxon>
        <taxon>Pseudomonadati</taxon>
        <taxon>Pseudomonadota</taxon>
        <taxon>Gammaproteobacteria</taxon>
        <taxon>Lysobacterales</taxon>
        <taxon>Lysobacteraceae</taxon>
        <taxon>Stenotrophomonas</taxon>
    </lineage>
</organism>
<dbReference type="NCBIfam" id="TIGR01683">
    <property type="entry name" value="thiS"/>
    <property type="match status" value="1"/>
</dbReference>
<dbReference type="SUPFAM" id="SSF54285">
    <property type="entry name" value="MoaD/ThiS"/>
    <property type="match status" value="1"/>
</dbReference>
<comment type="caution">
    <text evidence="1">The sequence shown here is derived from an EMBL/GenBank/DDBJ whole genome shotgun (WGS) entry which is preliminary data.</text>
</comment>